<dbReference type="PROSITE" id="PS50067">
    <property type="entry name" value="KINESIN_MOTOR_2"/>
    <property type="match status" value="1"/>
</dbReference>
<dbReference type="Pfam" id="PF00225">
    <property type="entry name" value="Kinesin"/>
    <property type="match status" value="1"/>
</dbReference>
<feature type="domain" description="Kinesin motor" evidence="3">
    <location>
        <begin position="6"/>
        <end position="364"/>
    </location>
</feature>
<sequence>MSESNNIKVSVRVRPLLPREKEASEHPKCLISMPNPTKTVLQLPKPLGVDTGRGLTEDDKSRTYLFDECIWSFDQSDSNYTDNKKYYQQTGPDLLSHLFEGYNVCLLAYGQTSSGKTYTMMGNRTEPGIIPLLIKDILKQMEICVNEKINCELRFSYMEIYNEQVRDLLGDNNSQKCKVREHPQTGPYVENVQEHLVRDYSHFLSLLNKGNHSRSTATTSMNDKSSRSHAIITLTLKQTRFESHSEDDLGDAAEEMISNIKLVDLAGSERLGKTKLYGQQERIKEGTLINKSLTVLGRCIGLLAGKDTSKSGTVVVPYRESILTYILKENLSGNSKTCMIFCVSPVDFEETHQTLNYANEVKKIKTSARANKTKLSKAPVNWEELQKSDQTVIDSLKKEIEVLTEKLSRIEVSSKAETQEPTQFDKIIEFLEKESARAKFENKYLKQLMKEKNSHIEELNRHIDYIENEYETLFIESQLAQRVHLQQIKQELLDATYSSQQKMELDMREYDPCLLF</sequence>
<evidence type="ECO:0000256" key="2">
    <source>
        <dbReference type="SAM" id="Coils"/>
    </source>
</evidence>
<dbReference type="EMBL" id="GL996499">
    <property type="protein sequence ID" value="EGW34896.1"/>
    <property type="molecule type" value="Genomic_DNA"/>
</dbReference>
<dbReference type="SMART" id="SM00129">
    <property type="entry name" value="KISc"/>
    <property type="match status" value="1"/>
</dbReference>
<dbReference type="STRING" id="619300.G3AFA7"/>
<dbReference type="HOGENOM" id="CLU_001485_2_3_1"/>
<proteinExistence type="inferred from homology"/>
<dbReference type="GO" id="GO:0003777">
    <property type="term" value="F:microtubule motor activity"/>
    <property type="evidence" value="ECO:0007669"/>
    <property type="project" value="InterPro"/>
</dbReference>
<dbReference type="AlphaFoldDB" id="G3AFA7"/>
<evidence type="ECO:0000259" key="3">
    <source>
        <dbReference type="PROSITE" id="PS50067"/>
    </source>
</evidence>
<comment type="similarity">
    <text evidence="1">Belongs to the TRAFAC class myosin-kinesin ATPase superfamily. Kinesin family.</text>
</comment>
<keyword evidence="2" id="KW-0175">Coiled coil</keyword>
<dbReference type="PANTHER" id="PTHR47117">
    <property type="entry name" value="STAR-RELATED LIPID TRANSFER PROTEIN 9"/>
    <property type="match status" value="1"/>
</dbReference>
<dbReference type="OrthoDB" id="3176171at2759"/>
<dbReference type="SUPFAM" id="SSF52540">
    <property type="entry name" value="P-loop containing nucleoside triphosphate hydrolases"/>
    <property type="match status" value="1"/>
</dbReference>
<keyword evidence="5" id="KW-1185">Reference proteome</keyword>
<evidence type="ECO:0000313" key="4">
    <source>
        <dbReference type="EMBL" id="EGW34896.1"/>
    </source>
</evidence>
<dbReference type="KEGG" id="spaa:SPAPADRAFT_132246"/>
<evidence type="ECO:0000256" key="1">
    <source>
        <dbReference type="PROSITE-ProRule" id="PRU00283"/>
    </source>
</evidence>
<dbReference type="GO" id="GO:0005524">
    <property type="term" value="F:ATP binding"/>
    <property type="evidence" value="ECO:0007669"/>
    <property type="project" value="UniProtKB-UniRule"/>
</dbReference>
<feature type="coiled-coil region" evidence="2">
    <location>
        <begin position="449"/>
        <end position="476"/>
    </location>
</feature>
<dbReference type="GO" id="GO:0007018">
    <property type="term" value="P:microtubule-based movement"/>
    <property type="evidence" value="ECO:0007669"/>
    <property type="project" value="InterPro"/>
</dbReference>
<name>G3AFA7_SPAPN</name>
<gene>
    <name evidence="4" type="ORF">SPAPADRAFT_132246</name>
</gene>
<dbReference type="eggNOG" id="KOG0241">
    <property type="taxonomic scope" value="Eukaryota"/>
</dbReference>
<dbReference type="GeneID" id="18869646"/>
<keyword evidence="1" id="KW-0505">Motor protein</keyword>
<dbReference type="RefSeq" id="XP_007372308.1">
    <property type="nucleotide sequence ID" value="XM_007372246.1"/>
</dbReference>
<dbReference type="Proteomes" id="UP000000709">
    <property type="component" value="Unassembled WGS sequence"/>
</dbReference>
<dbReference type="Gene3D" id="3.40.850.10">
    <property type="entry name" value="Kinesin motor domain"/>
    <property type="match status" value="1"/>
</dbReference>
<dbReference type="InterPro" id="IPR036961">
    <property type="entry name" value="Kinesin_motor_dom_sf"/>
</dbReference>
<evidence type="ECO:0000313" key="5">
    <source>
        <dbReference type="Proteomes" id="UP000000709"/>
    </source>
</evidence>
<dbReference type="OMA" id="SFWSHNT"/>
<reference evidence="4 5" key="1">
    <citation type="journal article" date="2011" name="Proc. Natl. Acad. Sci. U.S.A.">
        <title>Comparative genomics of xylose-fermenting fungi for enhanced biofuel production.</title>
        <authorList>
            <person name="Wohlbach D.J."/>
            <person name="Kuo A."/>
            <person name="Sato T.K."/>
            <person name="Potts K.M."/>
            <person name="Salamov A.A."/>
            <person name="LaButti K.M."/>
            <person name="Sun H."/>
            <person name="Clum A."/>
            <person name="Pangilinan J.L."/>
            <person name="Lindquist E.A."/>
            <person name="Lucas S."/>
            <person name="Lapidus A."/>
            <person name="Jin M."/>
            <person name="Gunawan C."/>
            <person name="Balan V."/>
            <person name="Dale B.E."/>
            <person name="Jeffries T.W."/>
            <person name="Zinkel R."/>
            <person name="Barry K.W."/>
            <person name="Grigoriev I.V."/>
            <person name="Gasch A.P."/>
        </authorList>
    </citation>
    <scope>NUCLEOTIDE SEQUENCE [LARGE SCALE GENOMIC DNA]</scope>
    <source>
        <strain evidence="5">NRRL Y-27907 / 11-Y1</strain>
    </source>
</reference>
<dbReference type="GO" id="GO:0008017">
    <property type="term" value="F:microtubule binding"/>
    <property type="evidence" value="ECO:0007669"/>
    <property type="project" value="InterPro"/>
</dbReference>
<dbReference type="InterPro" id="IPR001752">
    <property type="entry name" value="Kinesin_motor_dom"/>
</dbReference>
<keyword evidence="1" id="KW-0547">Nucleotide-binding</keyword>
<dbReference type="InParanoid" id="G3AFA7"/>
<feature type="binding site" evidence="1">
    <location>
        <begin position="110"/>
        <end position="117"/>
    </location>
    <ligand>
        <name>ATP</name>
        <dbReference type="ChEBI" id="CHEBI:30616"/>
    </ligand>
</feature>
<dbReference type="PRINTS" id="PR00380">
    <property type="entry name" value="KINESINHEAVY"/>
</dbReference>
<dbReference type="InterPro" id="IPR027417">
    <property type="entry name" value="P-loop_NTPase"/>
</dbReference>
<protein>
    <recommendedName>
        <fullName evidence="3">Kinesin motor domain-containing protein</fullName>
    </recommendedName>
</protein>
<accession>G3AFA7</accession>
<keyword evidence="1" id="KW-0067">ATP-binding</keyword>
<organism evidence="5">
    <name type="scientific">Spathaspora passalidarum (strain NRRL Y-27907 / 11-Y1)</name>
    <dbReference type="NCBI Taxonomy" id="619300"/>
    <lineage>
        <taxon>Eukaryota</taxon>
        <taxon>Fungi</taxon>
        <taxon>Dikarya</taxon>
        <taxon>Ascomycota</taxon>
        <taxon>Saccharomycotina</taxon>
        <taxon>Pichiomycetes</taxon>
        <taxon>Debaryomycetaceae</taxon>
        <taxon>Spathaspora</taxon>
    </lineage>
</organism>